<proteinExistence type="predicted"/>
<gene>
    <name evidence="1" type="ORF">KIW84_060544</name>
</gene>
<evidence type="ECO:0000313" key="2">
    <source>
        <dbReference type="Proteomes" id="UP001058974"/>
    </source>
</evidence>
<protein>
    <submittedName>
        <fullName evidence="1">Uncharacterized protein</fullName>
    </submittedName>
</protein>
<sequence length="234" mass="26877">MLQFAKDVVRHDVIDVYVEHIVYDTFMIMDPSEIENYIDDDEVQCTGFSQPNAEVNEDQGNVTEGNADVHENNVSKPEVEVNEPNVSGPKAELNEPNVEVNNEQARLNYDYYVVSEASGSKWPADMQYEECEDSDNLYTLYGNEGDEDVVKFPTYKSGETAHNTNVKTTWLAKKIANVPRHNPYIKPTGIVAESLKRWGVKISQDETYREKRKAMNLIQGVDFDQFNHLRRYIE</sequence>
<dbReference type="Gramene" id="Psat06G0054400-T1">
    <property type="protein sequence ID" value="KAI5393450.1"/>
    <property type="gene ID" value="KIW84_060544"/>
</dbReference>
<dbReference type="EMBL" id="JAMSHJ010000006">
    <property type="protein sequence ID" value="KAI5393450.1"/>
    <property type="molecule type" value="Genomic_DNA"/>
</dbReference>
<organism evidence="1 2">
    <name type="scientific">Pisum sativum</name>
    <name type="common">Garden pea</name>
    <name type="synonym">Lathyrus oleraceus</name>
    <dbReference type="NCBI Taxonomy" id="3888"/>
    <lineage>
        <taxon>Eukaryota</taxon>
        <taxon>Viridiplantae</taxon>
        <taxon>Streptophyta</taxon>
        <taxon>Embryophyta</taxon>
        <taxon>Tracheophyta</taxon>
        <taxon>Spermatophyta</taxon>
        <taxon>Magnoliopsida</taxon>
        <taxon>eudicotyledons</taxon>
        <taxon>Gunneridae</taxon>
        <taxon>Pentapetalae</taxon>
        <taxon>rosids</taxon>
        <taxon>fabids</taxon>
        <taxon>Fabales</taxon>
        <taxon>Fabaceae</taxon>
        <taxon>Papilionoideae</taxon>
        <taxon>50 kb inversion clade</taxon>
        <taxon>NPAAA clade</taxon>
        <taxon>Hologalegina</taxon>
        <taxon>IRL clade</taxon>
        <taxon>Fabeae</taxon>
        <taxon>Lathyrus</taxon>
    </lineage>
</organism>
<name>A0A9D4W0F5_PEA</name>
<evidence type="ECO:0000313" key="1">
    <source>
        <dbReference type="EMBL" id="KAI5393450.1"/>
    </source>
</evidence>
<reference evidence="1 2" key="1">
    <citation type="journal article" date="2022" name="Nat. Genet.">
        <title>Improved pea reference genome and pan-genome highlight genomic features and evolutionary characteristics.</title>
        <authorList>
            <person name="Yang T."/>
            <person name="Liu R."/>
            <person name="Luo Y."/>
            <person name="Hu S."/>
            <person name="Wang D."/>
            <person name="Wang C."/>
            <person name="Pandey M.K."/>
            <person name="Ge S."/>
            <person name="Xu Q."/>
            <person name="Li N."/>
            <person name="Li G."/>
            <person name="Huang Y."/>
            <person name="Saxena R.K."/>
            <person name="Ji Y."/>
            <person name="Li M."/>
            <person name="Yan X."/>
            <person name="He Y."/>
            <person name="Liu Y."/>
            <person name="Wang X."/>
            <person name="Xiang C."/>
            <person name="Varshney R.K."/>
            <person name="Ding H."/>
            <person name="Gao S."/>
            <person name="Zong X."/>
        </authorList>
    </citation>
    <scope>NUCLEOTIDE SEQUENCE [LARGE SCALE GENOMIC DNA]</scope>
    <source>
        <strain evidence="1 2">cv. Zhongwan 6</strain>
    </source>
</reference>
<accession>A0A9D4W0F5</accession>
<keyword evidence="2" id="KW-1185">Reference proteome</keyword>
<dbReference type="AlphaFoldDB" id="A0A9D4W0F5"/>
<dbReference type="Proteomes" id="UP001058974">
    <property type="component" value="Chromosome 6"/>
</dbReference>
<comment type="caution">
    <text evidence="1">The sequence shown here is derived from an EMBL/GenBank/DDBJ whole genome shotgun (WGS) entry which is preliminary data.</text>
</comment>